<dbReference type="Pfam" id="PF03255">
    <property type="entry name" value="ACCA"/>
    <property type="match status" value="1"/>
</dbReference>
<protein>
    <recommendedName>
        <fullName evidence="7">Acetyl-coenzyme A carboxylase carboxyl transferase subunits beta/alpha</fullName>
        <ecNumber evidence="6">2.1.3.15</ecNumber>
    </recommendedName>
</protein>
<dbReference type="Gene3D" id="3.90.226.10">
    <property type="entry name" value="2-enoyl-CoA Hydratase, Chain A, domain 1"/>
    <property type="match status" value="2"/>
</dbReference>
<evidence type="ECO:0000256" key="13">
    <source>
        <dbReference type="ARBA" id="ARBA00022840"/>
    </source>
</evidence>
<dbReference type="InterPro" id="IPR034733">
    <property type="entry name" value="AcCoA_carboxyl_beta"/>
</dbReference>
<comment type="similarity">
    <text evidence="4">In the N-terminal section; belongs to the AccD/PCCB family.</text>
</comment>
<dbReference type="PRINTS" id="PR01070">
    <property type="entry name" value="ACCCTRFRASEB"/>
</dbReference>
<dbReference type="InterPro" id="IPR011762">
    <property type="entry name" value="COA_CT_N"/>
</dbReference>
<evidence type="ECO:0000256" key="5">
    <source>
        <dbReference type="ARBA" id="ARBA00011664"/>
    </source>
</evidence>
<evidence type="ECO:0000256" key="11">
    <source>
        <dbReference type="ARBA" id="ARBA00022771"/>
    </source>
</evidence>
<evidence type="ECO:0000256" key="9">
    <source>
        <dbReference type="ARBA" id="ARBA00022679"/>
    </source>
</evidence>
<dbReference type="RefSeq" id="WP_345680357.1">
    <property type="nucleotide sequence ID" value="NZ_BAABHS010000045.1"/>
</dbReference>
<keyword evidence="14" id="KW-0443">Lipid metabolism</keyword>
<keyword evidence="12" id="KW-0276">Fatty acid metabolism</keyword>
<evidence type="ECO:0000259" key="19">
    <source>
        <dbReference type="PROSITE" id="PS50980"/>
    </source>
</evidence>
<dbReference type="PROSITE" id="PS50980">
    <property type="entry name" value="COA_CT_NTER"/>
    <property type="match status" value="1"/>
</dbReference>
<dbReference type="PROSITE" id="PS50989">
    <property type="entry name" value="COA_CT_CTER"/>
    <property type="match status" value="1"/>
</dbReference>
<evidence type="ECO:0000313" key="22">
    <source>
        <dbReference type="Proteomes" id="UP001500466"/>
    </source>
</evidence>
<dbReference type="SUPFAM" id="SSF52096">
    <property type="entry name" value="ClpP/crotonase"/>
    <property type="match status" value="2"/>
</dbReference>
<keyword evidence="11" id="KW-0862">Zinc</keyword>
<comment type="catalytic activity">
    <reaction evidence="17">
        <text>N(6)-carboxybiotinyl-L-lysyl-[protein] + acetyl-CoA = N(6)-biotinyl-L-lysyl-[protein] + malonyl-CoA</text>
        <dbReference type="Rhea" id="RHEA:54728"/>
        <dbReference type="Rhea" id="RHEA-COMP:10505"/>
        <dbReference type="Rhea" id="RHEA-COMP:10506"/>
        <dbReference type="ChEBI" id="CHEBI:57288"/>
        <dbReference type="ChEBI" id="CHEBI:57384"/>
        <dbReference type="ChEBI" id="CHEBI:83144"/>
        <dbReference type="ChEBI" id="CHEBI:83145"/>
        <dbReference type="EC" id="2.1.3.15"/>
    </reaction>
</comment>
<evidence type="ECO:0000256" key="16">
    <source>
        <dbReference type="ARBA" id="ARBA00025280"/>
    </source>
</evidence>
<dbReference type="InterPro" id="IPR011763">
    <property type="entry name" value="COA_CT_C"/>
</dbReference>
<keyword evidence="13" id="KW-0067">ATP-binding</keyword>
<evidence type="ECO:0000256" key="10">
    <source>
        <dbReference type="ARBA" id="ARBA00022741"/>
    </source>
</evidence>
<dbReference type="InterPro" id="IPR001095">
    <property type="entry name" value="Acetyl_CoA_COase_a_su"/>
</dbReference>
<evidence type="ECO:0000256" key="15">
    <source>
        <dbReference type="ARBA" id="ARBA00023160"/>
    </source>
</evidence>
<keyword evidence="9 21" id="KW-0808">Transferase</keyword>
<keyword evidence="11" id="KW-0863">Zinc-finger</keyword>
<accession>A0ABP9IA26</accession>
<comment type="function">
    <text evidence="16">Component of the acetyl coenzyme A carboxylase (ACC) complex. Biotin carboxylase (BC) catalyzes the carboxylation of biotin on its carrier protein (BCCP) and then the CO(2) group is transferred by the transcarboxylase to acetyl-CoA to form malonyl-CoA.</text>
</comment>
<feature type="domain" description="CoA carboxyltransferase N-terminal" evidence="19">
    <location>
        <begin position="1"/>
        <end position="236"/>
    </location>
</feature>
<keyword evidence="22" id="KW-1185">Reference proteome</keyword>
<dbReference type="EMBL" id="BAABHS010000045">
    <property type="protein sequence ID" value="GAA4991934.1"/>
    <property type="molecule type" value="Genomic_DNA"/>
</dbReference>
<feature type="domain" description="CoA carboxyltransferase C-terminal" evidence="20">
    <location>
        <begin position="254"/>
        <end position="495"/>
    </location>
</feature>
<evidence type="ECO:0000256" key="18">
    <source>
        <dbReference type="SAM" id="MobiDB-lite"/>
    </source>
</evidence>
<dbReference type="InterPro" id="IPR029045">
    <property type="entry name" value="ClpP/crotonase-like_dom_sf"/>
</dbReference>
<gene>
    <name evidence="21" type="ORF">GCM10023205_75390</name>
</gene>
<evidence type="ECO:0000256" key="8">
    <source>
        <dbReference type="ARBA" id="ARBA00022516"/>
    </source>
</evidence>
<comment type="subunit">
    <text evidence="5">Acetyl-CoA carboxylase is a heterotetramer composed of biotin carboxyl carrier protein (AccB), biotin carboxylase (AccC) and two subunits of ACCase subunit beta/alpha.</text>
</comment>
<dbReference type="PANTHER" id="PTHR42995:SF5">
    <property type="entry name" value="ACETYL-COENZYME A CARBOXYLASE CARBOXYL TRANSFERASE SUBUNIT BETA, CHLOROPLASTIC"/>
    <property type="match status" value="1"/>
</dbReference>
<keyword evidence="15" id="KW-0275">Fatty acid biosynthesis</keyword>
<evidence type="ECO:0000256" key="1">
    <source>
        <dbReference type="ARBA" id="ARBA00001947"/>
    </source>
</evidence>
<evidence type="ECO:0000256" key="17">
    <source>
        <dbReference type="ARBA" id="ARBA00049152"/>
    </source>
</evidence>
<evidence type="ECO:0000256" key="3">
    <source>
        <dbReference type="ARBA" id="ARBA00006276"/>
    </source>
</evidence>
<evidence type="ECO:0000256" key="2">
    <source>
        <dbReference type="ARBA" id="ARBA00004496"/>
    </source>
</evidence>
<evidence type="ECO:0000256" key="4">
    <source>
        <dbReference type="ARBA" id="ARBA00010284"/>
    </source>
</evidence>
<proteinExistence type="inferred from homology"/>
<keyword evidence="10" id="KW-0547">Nucleotide-binding</keyword>
<evidence type="ECO:0000313" key="21">
    <source>
        <dbReference type="EMBL" id="GAA4991934.1"/>
    </source>
</evidence>
<comment type="cofactor">
    <cofactor evidence="1">
        <name>Zn(2+)</name>
        <dbReference type="ChEBI" id="CHEBI:29105"/>
    </cofactor>
</comment>
<sequence>MHVRALDLIDRVLDPDSFAAWSDPAPEPDSVDAAYAADLQAARDRTGLDEALVTGEGRIDGRRVAVVACEFGFLAGSIGVAAAEKLVRAIERASAERLPLVASPTSGGTRMQEGTVAFLQMVKISAAVAAHKAAGLPYLVYLRHPTTGGVFASWGSLGHVTAAEPGALIGFLGPRVFEALNGEPFPQGVQVAENLYEHGLIDAVVAPEQLRDVVVRVFDVLGDPGAGGGLGDGPERAGAAAGGAPEGMSGARMEGRTPADTPAWESVRRSRDPRRPGLRTLLRHGARSVTPLRGTGEGESEPSLRLALARFGDRPGAPCVVLGQDRTRQSEYGPFGPAGLRQARRGMRLAADLGLPLVTVVDTAGAALSADAEQGGLAGEIARCLAELVMLPAPTVCLLLGQGAGGGALALLPADRVLCAEHGWLSPLPPEGASAILYRTTDRAAEIAERQGIRAADLHAHGIVDRIVPELPDAAAEPEPFVRRVADTLAEELAGLHTLDPGTRLARRLARYRRLGLPEGW</sequence>
<dbReference type="PANTHER" id="PTHR42995">
    <property type="entry name" value="ACETYL-COENZYME A CARBOXYLASE CARBOXYL TRANSFERASE SUBUNIT BETA, CHLOROPLASTIC"/>
    <property type="match status" value="1"/>
</dbReference>
<feature type="compositionally biased region" description="Basic and acidic residues" evidence="18">
    <location>
        <begin position="266"/>
        <end position="275"/>
    </location>
</feature>
<comment type="similarity">
    <text evidence="3">In the C-terminal section; belongs to the AccA family.</text>
</comment>
<comment type="subcellular location">
    <subcellularLocation>
        <location evidence="2">Cytoplasm</location>
    </subcellularLocation>
</comment>
<evidence type="ECO:0000256" key="14">
    <source>
        <dbReference type="ARBA" id="ARBA00023098"/>
    </source>
</evidence>
<organism evidence="21 22">
    <name type="scientific">Yinghuangia aomiensis</name>
    <dbReference type="NCBI Taxonomy" id="676205"/>
    <lineage>
        <taxon>Bacteria</taxon>
        <taxon>Bacillati</taxon>
        <taxon>Actinomycetota</taxon>
        <taxon>Actinomycetes</taxon>
        <taxon>Kitasatosporales</taxon>
        <taxon>Streptomycetaceae</taxon>
        <taxon>Yinghuangia</taxon>
    </lineage>
</organism>
<evidence type="ECO:0000256" key="7">
    <source>
        <dbReference type="ARBA" id="ARBA00018312"/>
    </source>
</evidence>
<evidence type="ECO:0000256" key="12">
    <source>
        <dbReference type="ARBA" id="ARBA00022832"/>
    </source>
</evidence>
<keyword evidence="8" id="KW-0444">Lipid biosynthesis</keyword>
<feature type="region of interest" description="Disordered" evidence="18">
    <location>
        <begin position="225"/>
        <end position="279"/>
    </location>
</feature>
<comment type="caution">
    <text evidence="21">The sequence shown here is derived from an EMBL/GenBank/DDBJ whole genome shotgun (WGS) entry which is preliminary data.</text>
</comment>
<reference evidence="22" key="1">
    <citation type="journal article" date="2019" name="Int. J. Syst. Evol. Microbiol.">
        <title>The Global Catalogue of Microorganisms (GCM) 10K type strain sequencing project: providing services to taxonomists for standard genome sequencing and annotation.</title>
        <authorList>
            <consortium name="The Broad Institute Genomics Platform"/>
            <consortium name="The Broad Institute Genome Sequencing Center for Infectious Disease"/>
            <person name="Wu L."/>
            <person name="Ma J."/>
        </authorList>
    </citation>
    <scope>NUCLEOTIDE SEQUENCE [LARGE SCALE GENOMIC DNA]</scope>
    <source>
        <strain evidence="22">JCM 17986</strain>
    </source>
</reference>
<dbReference type="Proteomes" id="UP001500466">
    <property type="component" value="Unassembled WGS sequence"/>
</dbReference>
<evidence type="ECO:0000256" key="6">
    <source>
        <dbReference type="ARBA" id="ARBA00011883"/>
    </source>
</evidence>
<keyword evidence="11" id="KW-0479">Metal-binding</keyword>
<dbReference type="EC" id="2.1.3.15" evidence="6"/>
<dbReference type="InterPro" id="IPR000438">
    <property type="entry name" value="Acetyl_CoA_COase_Trfase_b_su"/>
</dbReference>
<dbReference type="Pfam" id="PF01039">
    <property type="entry name" value="Carboxyl_trans"/>
    <property type="match status" value="1"/>
</dbReference>
<name>A0ABP9IA26_9ACTN</name>
<dbReference type="GO" id="GO:0016740">
    <property type="term" value="F:transferase activity"/>
    <property type="evidence" value="ECO:0007669"/>
    <property type="project" value="UniProtKB-KW"/>
</dbReference>
<evidence type="ECO:0000259" key="20">
    <source>
        <dbReference type="PROSITE" id="PS50989"/>
    </source>
</evidence>